<dbReference type="NCBIfam" id="TIGR01528">
    <property type="entry name" value="NMN_trans_PnuC"/>
    <property type="match status" value="1"/>
</dbReference>
<feature type="transmembrane region" description="Helical" evidence="10">
    <location>
        <begin position="158"/>
        <end position="174"/>
    </location>
</feature>
<evidence type="ECO:0000256" key="3">
    <source>
        <dbReference type="ARBA" id="ARBA00006669"/>
    </source>
</evidence>
<evidence type="ECO:0000256" key="6">
    <source>
        <dbReference type="ARBA" id="ARBA00022475"/>
    </source>
</evidence>
<keyword evidence="8 10" id="KW-1133">Transmembrane helix</keyword>
<dbReference type="PANTHER" id="PTHR36122:SF2">
    <property type="entry name" value="NICOTINAMIDE RIBOSIDE TRANSPORTER PNUC"/>
    <property type="match status" value="1"/>
</dbReference>
<evidence type="ECO:0000256" key="7">
    <source>
        <dbReference type="ARBA" id="ARBA00022692"/>
    </source>
</evidence>
<keyword evidence="5" id="KW-0813">Transport</keyword>
<dbReference type="OrthoDB" id="9791248at2"/>
<evidence type="ECO:0000256" key="8">
    <source>
        <dbReference type="ARBA" id="ARBA00022989"/>
    </source>
</evidence>
<dbReference type="Proteomes" id="UP000239532">
    <property type="component" value="Unassembled WGS sequence"/>
</dbReference>
<keyword evidence="7 10" id="KW-0812">Transmembrane</keyword>
<feature type="transmembrane region" description="Helical" evidence="10">
    <location>
        <begin position="42"/>
        <end position="61"/>
    </location>
</feature>
<comment type="subcellular location">
    <subcellularLocation>
        <location evidence="2">Cell membrane</location>
        <topology evidence="2">Multi-pass membrane protein</topology>
    </subcellularLocation>
</comment>
<comment type="caution">
    <text evidence="11">The sequence shown here is derived from an EMBL/GenBank/DDBJ whole genome shotgun (WGS) entry which is preliminary data.</text>
</comment>
<dbReference type="GO" id="GO:0034257">
    <property type="term" value="F:nicotinamide riboside transmembrane transporter activity"/>
    <property type="evidence" value="ECO:0007669"/>
    <property type="project" value="InterPro"/>
</dbReference>
<evidence type="ECO:0000256" key="10">
    <source>
        <dbReference type="SAM" id="Phobius"/>
    </source>
</evidence>
<evidence type="ECO:0000256" key="1">
    <source>
        <dbReference type="ARBA" id="ARBA00002672"/>
    </source>
</evidence>
<dbReference type="Pfam" id="PF04973">
    <property type="entry name" value="NMN_transporter"/>
    <property type="match status" value="1"/>
</dbReference>
<comment type="similarity">
    <text evidence="3">Belongs to the nicotinamide ribonucleoside (NR) uptake permease (TC 4.B.1) family.</text>
</comment>
<evidence type="ECO:0000256" key="9">
    <source>
        <dbReference type="ARBA" id="ARBA00023136"/>
    </source>
</evidence>
<organism evidence="11 12">
    <name type="scientific">Nonlabens agnitus</name>
    <dbReference type="NCBI Taxonomy" id="870484"/>
    <lineage>
        <taxon>Bacteria</taxon>
        <taxon>Pseudomonadati</taxon>
        <taxon>Bacteroidota</taxon>
        <taxon>Flavobacteriia</taxon>
        <taxon>Flavobacteriales</taxon>
        <taxon>Flavobacteriaceae</taxon>
        <taxon>Nonlabens</taxon>
    </lineage>
</organism>
<evidence type="ECO:0000256" key="5">
    <source>
        <dbReference type="ARBA" id="ARBA00022448"/>
    </source>
</evidence>
<evidence type="ECO:0000256" key="4">
    <source>
        <dbReference type="ARBA" id="ARBA00017522"/>
    </source>
</evidence>
<feature type="transmembrane region" description="Helical" evidence="10">
    <location>
        <begin position="15"/>
        <end position="35"/>
    </location>
</feature>
<feature type="transmembrane region" description="Helical" evidence="10">
    <location>
        <begin position="180"/>
        <end position="201"/>
    </location>
</feature>
<keyword evidence="12" id="KW-1185">Reference proteome</keyword>
<reference evidence="11 12" key="1">
    <citation type="submission" date="2016-11" db="EMBL/GenBank/DDBJ databases">
        <title>Trade-off between light-utilization and light-protection in marine flavobacteria.</title>
        <authorList>
            <person name="Kumagai Y."/>
        </authorList>
    </citation>
    <scope>NUCLEOTIDE SEQUENCE [LARGE SCALE GENOMIC DNA]</scope>
    <source>
        <strain evidence="11 12">JCM 17109</strain>
    </source>
</reference>
<feature type="transmembrane region" description="Helical" evidence="10">
    <location>
        <begin position="67"/>
        <end position="84"/>
    </location>
</feature>
<keyword evidence="9 10" id="KW-0472">Membrane</keyword>
<name>A0A2S9WW01_9FLAO</name>
<sequence length="215" mass="25359">MEVWDFIFGQYSEYSTTQVIIEVIAIIMSVISVLFSMRNSVLVFPFGIISTLLFVYLLYQWNLLGDMVINGYYFIMSVYGWYYWLSKGKNNQETPITRTLRQEWITATAIAIATGIAIFFLYFFTERLESWVSYIDMLTTGIFFAGMWLMARRKLEHWLVLMVGNIISVPLYFYKMHDLYGSFSLTAVLYIFLSIIAYIGYKRWIKYLDKPILTV</sequence>
<evidence type="ECO:0000256" key="2">
    <source>
        <dbReference type="ARBA" id="ARBA00004651"/>
    </source>
</evidence>
<dbReference type="InterPro" id="IPR006419">
    <property type="entry name" value="NMN_transpt_PnuC"/>
</dbReference>
<evidence type="ECO:0000313" key="12">
    <source>
        <dbReference type="Proteomes" id="UP000239532"/>
    </source>
</evidence>
<dbReference type="EMBL" id="MQUC01000003">
    <property type="protein sequence ID" value="PRP67621.1"/>
    <property type="molecule type" value="Genomic_DNA"/>
</dbReference>
<accession>A0A2S9WW01</accession>
<dbReference type="GO" id="GO:0005886">
    <property type="term" value="C:plasma membrane"/>
    <property type="evidence" value="ECO:0007669"/>
    <property type="project" value="UniProtKB-SubCell"/>
</dbReference>
<comment type="function">
    <text evidence="1">Required for nicotinamide riboside transport across the inner membrane.</text>
</comment>
<feature type="transmembrane region" description="Helical" evidence="10">
    <location>
        <begin position="104"/>
        <end position="125"/>
    </location>
</feature>
<gene>
    <name evidence="11" type="ORF">BST86_11215</name>
</gene>
<keyword evidence="6" id="KW-1003">Cell membrane</keyword>
<evidence type="ECO:0000313" key="11">
    <source>
        <dbReference type="EMBL" id="PRP67621.1"/>
    </source>
</evidence>
<protein>
    <recommendedName>
        <fullName evidence="4">Nicotinamide riboside transporter PnuC</fullName>
    </recommendedName>
</protein>
<dbReference type="AlphaFoldDB" id="A0A2S9WW01"/>
<proteinExistence type="inferred from homology"/>
<dbReference type="PANTHER" id="PTHR36122">
    <property type="entry name" value="NICOTINAMIDE RIBOSIDE TRANSPORTER PNUC"/>
    <property type="match status" value="1"/>
</dbReference>
<dbReference type="RefSeq" id="WP_105983335.1">
    <property type="nucleotide sequence ID" value="NZ_MQUC01000003.1"/>
</dbReference>
<feature type="transmembrane region" description="Helical" evidence="10">
    <location>
        <begin position="131"/>
        <end position="151"/>
    </location>
</feature>